<reference evidence="1" key="1">
    <citation type="submission" date="2022-12" db="EMBL/GenBank/DDBJ databases">
        <authorList>
            <person name="Alioto T."/>
            <person name="Alioto T."/>
            <person name="Gomez Garrido J."/>
        </authorList>
    </citation>
    <scope>NUCLEOTIDE SEQUENCE</scope>
</reference>
<proteinExistence type="predicted"/>
<dbReference type="Gene3D" id="1.25.40.10">
    <property type="entry name" value="Tetratricopeptide repeat domain"/>
    <property type="match status" value="2"/>
</dbReference>
<organism evidence="1 2">
    <name type="scientific">Podarcis lilfordi</name>
    <name type="common">Lilford's wall lizard</name>
    <dbReference type="NCBI Taxonomy" id="74358"/>
    <lineage>
        <taxon>Eukaryota</taxon>
        <taxon>Metazoa</taxon>
        <taxon>Chordata</taxon>
        <taxon>Craniata</taxon>
        <taxon>Vertebrata</taxon>
        <taxon>Euteleostomi</taxon>
        <taxon>Lepidosauria</taxon>
        <taxon>Squamata</taxon>
        <taxon>Bifurcata</taxon>
        <taxon>Unidentata</taxon>
        <taxon>Episquamata</taxon>
        <taxon>Laterata</taxon>
        <taxon>Lacertibaenia</taxon>
        <taxon>Lacertidae</taxon>
        <taxon>Podarcis</taxon>
    </lineage>
</organism>
<accession>A0AA35KHT9</accession>
<dbReference type="Pfam" id="PF13181">
    <property type="entry name" value="TPR_8"/>
    <property type="match status" value="1"/>
</dbReference>
<dbReference type="PANTHER" id="PTHR16253:SF0">
    <property type="entry name" value="TETRATRICOPEPTIDE REPEAT PROTEIN 22"/>
    <property type="match status" value="1"/>
</dbReference>
<protein>
    <submittedName>
        <fullName evidence="1">Repeat 22</fullName>
    </submittedName>
</protein>
<dbReference type="SUPFAM" id="SSF48452">
    <property type="entry name" value="TPR-like"/>
    <property type="match status" value="2"/>
</dbReference>
<gene>
    <name evidence="1" type="ORF">PODLI_1B009648</name>
</gene>
<evidence type="ECO:0000313" key="2">
    <source>
        <dbReference type="Proteomes" id="UP001178461"/>
    </source>
</evidence>
<dbReference type="PANTHER" id="PTHR16253">
    <property type="entry name" value="TETRATRICOPEPTIDE REPEAT PROTEIN 22"/>
    <property type="match status" value="1"/>
</dbReference>
<dbReference type="InterPro" id="IPR011990">
    <property type="entry name" value="TPR-like_helical_dom_sf"/>
</dbReference>
<dbReference type="EMBL" id="OX395131">
    <property type="protein sequence ID" value="CAI5777093.1"/>
    <property type="molecule type" value="Genomic_DNA"/>
</dbReference>
<evidence type="ECO:0000313" key="1">
    <source>
        <dbReference type="EMBL" id="CAI5777093.1"/>
    </source>
</evidence>
<keyword evidence="2" id="KW-1185">Reference proteome</keyword>
<dbReference type="InterPro" id="IPR042342">
    <property type="entry name" value="TTC22"/>
</dbReference>
<sequence length="565" mass="65244">MEEAEVDIDTLIDEMDYIPGHFHLDMNLNFESSSPMNFQGRDLKLKRESLTYELELETGLQQYAIRNLLGVFSFYLEEVEQAKEIFLCISQEDPENLNTWANLAYVYDRLNNEQEEARCTERLSLLMGLDSEDHKPQGDPQLRTARCLAEQGYAYAFDVGLVNEEEKMEKLTAGLTLYGKALAYGKQIPLEEKRSWYFTMATLHIRLDAMWMNKGNDEEKRLPAFNRTLVLLQQVLKCSSLHYRALAWCYLGILFERKYSFSDTPMAIHDCGYSGTDPLDCFGKAIEIARENPLVLNRLAKIFHFLGKQEMAMAVCNMALDVLPDPVLNWQAYCMRAKMLLKLYLRDLDRVKMGLGGMPDQRNLSDAKADLENVMKVHPCLKTYLDLGQVCYYMGVDAMQELLLVDENAVNNALVFFAKAMELDLGNVLPEIQLLRGKCLRIKNEDLNAMECFKQAIELDGVGSVYTESFRCLMEMLLALFSQKRMNTEMLMKEVELWVKKAEEKYPKQRVQQALRLVCRHYTAEVLELSKAMVARGKTELVKLLFETMKCDFNKGRRNERSLSF</sequence>
<name>A0AA35KHT9_9SAUR</name>
<dbReference type="InterPro" id="IPR019734">
    <property type="entry name" value="TPR_rpt"/>
</dbReference>
<dbReference type="Proteomes" id="UP001178461">
    <property type="component" value="Chromosome 6"/>
</dbReference>
<dbReference type="AlphaFoldDB" id="A0AA35KHT9"/>
<dbReference type="SMART" id="SM00028">
    <property type="entry name" value="TPR"/>
    <property type="match status" value="3"/>
</dbReference>